<keyword evidence="7" id="KW-0539">Nucleus</keyword>
<dbReference type="SUPFAM" id="SSF144232">
    <property type="entry name" value="HIT/MYND zinc finger-like"/>
    <property type="match status" value="1"/>
</dbReference>
<keyword evidence="3" id="KW-0862">Zinc</keyword>
<dbReference type="PROSITE" id="PS01360">
    <property type="entry name" value="ZF_MYND_1"/>
    <property type="match status" value="1"/>
</dbReference>
<evidence type="ECO:0000256" key="5">
    <source>
        <dbReference type="ARBA" id="ARBA00023125"/>
    </source>
</evidence>
<keyword evidence="10" id="KW-1185">Reference proteome</keyword>
<dbReference type="Proteomes" id="UP000079169">
    <property type="component" value="Unplaced"/>
</dbReference>
<keyword evidence="1" id="KW-0479">Metal-binding</keyword>
<keyword evidence="2 8" id="KW-0863">Zinc-finger</keyword>
<keyword evidence="4" id="KW-0805">Transcription regulation</keyword>
<organism evidence="10 11">
    <name type="scientific">Diaphorina citri</name>
    <name type="common">Asian citrus psyllid</name>
    <dbReference type="NCBI Taxonomy" id="121845"/>
    <lineage>
        <taxon>Eukaryota</taxon>
        <taxon>Metazoa</taxon>
        <taxon>Ecdysozoa</taxon>
        <taxon>Arthropoda</taxon>
        <taxon>Hexapoda</taxon>
        <taxon>Insecta</taxon>
        <taxon>Pterygota</taxon>
        <taxon>Neoptera</taxon>
        <taxon>Paraneoptera</taxon>
        <taxon>Hemiptera</taxon>
        <taxon>Sternorrhyncha</taxon>
        <taxon>Psylloidea</taxon>
        <taxon>Psyllidae</taxon>
        <taxon>Diaphorininae</taxon>
        <taxon>Diaphorina</taxon>
    </lineage>
</organism>
<gene>
    <name evidence="11" type="primary">LOC103508712</name>
</gene>
<evidence type="ECO:0000256" key="2">
    <source>
        <dbReference type="ARBA" id="ARBA00022771"/>
    </source>
</evidence>
<dbReference type="Pfam" id="PF01753">
    <property type="entry name" value="zf-MYND"/>
    <property type="match status" value="1"/>
</dbReference>
<dbReference type="InterPro" id="IPR024119">
    <property type="entry name" value="TF_DEAF-1"/>
</dbReference>
<evidence type="ECO:0000256" key="3">
    <source>
        <dbReference type="ARBA" id="ARBA00022833"/>
    </source>
</evidence>
<dbReference type="GO" id="GO:0003677">
    <property type="term" value="F:DNA binding"/>
    <property type="evidence" value="ECO:0007669"/>
    <property type="project" value="UniProtKB-KW"/>
</dbReference>
<evidence type="ECO:0000256" key="8">
    <source>
        <dbReference type="PROSITE-ProRule" id="PRU00134"/>
    </source>
</evidence>
<feature type="domain" description="MYND-type" evidence="9">
    <location>
        <begin position="91"/>
        <end position="127"/>
    </location>
</feature>
<dbReference type="KEGG" id="dci:103508712"/>
<accession>A0A1S3D072</accession>
<keyword evidence="6" id="KW-0804">Transcription</keyword>
<reference evidence="11" key="1">
    <citation type="submission" date="2025-08" db="UniProtKB">
        <authorList>
            <consortium name="RefSeq"/>
        </authorList>
    </citation>
    <scope>IDENTIFICATION</scope>
</reference>
<name>A0A1S3D072_DIACI</name>
<evidence type="ECO:0000313" key="10">
    <source>
        <dbReference type="Proteomes" id="UP000079169"/>
    </source>
</evidence>
<evidence type="ECO:0000313" key="11">
    <source>
        <dbReference type="RefSeq" id="XP_008471505.1"/>
    </source>
</evidence>
<dbReference type="GeneID" id="103508712"/>
<dbReference type="AlphaFoldDB" id="A0A1S3D072"/>
<protein>
    <submittedName>
        <fullName evidence="11">Deformed epidermal autoregulatory factor 1</fullName>
    </submittedName>
</protein>
<dbReference type="STRING" id="121845.A0A1S3D072"/>
<dbReference type="GO" id="GO:0008270">
    <property type="term" value="F:zinc ion binding"/>
    <property type="evidence" value="ECO:0007669"/>
    <property type="project" value="UniProtKB-KW"/>
</dbReference>
<dbReference type="GO" id="GO:0005634">
    <property type="term" value="C:nucleus"/>
    <property type="evidence" value="ECO:0007669"/>
    <property type="project" value="TreeGrafter"/>
</dbReference>
<keyword evidence="5" id="KW-0238">DNA-binding</keyword>
<evidence type="ECO:0000256" key="4">
    <source>
        <dbReference type="ARBA" id="ARBA00023015"/>
    </source>
</evidence>
<evidence type="ECO:0000256" key="1">
    <source>
        <dbReference type="ARBA" id="ARBA00022723"/>
    </source>
</evidence>
<dbReference type="Gene3D" id="6.10.140.2220">
    <property type="match status" value="1"/>
</dbReference>
<dbReference type="PANTHER" id="PTHR10237:SF1">
    <property type="entry name" value="DEFORMED EPIDERMAL AUTOREGULATORY FACTOR 1 HOMOLOG"/>
    <property type="match status" value="1"/>
</dbReference>
<dbReference type="PANTHER" id="PTHR10237">
    <property type="entry name" value="DEFORMED EPIDERMAL AUTOREGULATORY FACTOR 1 HOMOLOG SUPPRESSIN"/>
    <property type="match status" value="1"/>
</dbReference>
<proteinExistence type="predicted"/>
<dbReference type="PROSITE" id="PS50865">
    <property type="entry name" value="ZF_MYND_2"/>
    <property type="match status" value="1"/>
</dbReference>
<evidence type="ECO:0000259" key="9">
    <source>
        <dbReference type="PROSITE" id="PS50865"/>
    </source>
</evidence>
<sequence length="141" mass="16302">MQTTEQSIQRIDQMSLKLYRLAQNIRKEVEAVKLKWRREKEELKKVSFIENGYQKVQVSLDQVVSENLNNSNSDVGGVSLQPSSDVNSKKCANCNREAFAECSMCRQTPYCSTFCQRKDWTTHQVECVRSDQIMLIVDTTQ</sequence>
<dbReference type="RefSeq" id="XP_008471505.1">
    <property type="nucleotide sequence ID" value="XM_008473283.2"/>
</dbReference>
<evidence type="ECO:0000256" key="7">
    <source>
        <dbReference type="ARBA" id="ARBA00023242"/>
    </source>
</evidence>
<dbReference type="GO" id="GO:0000981">
    <property type="term" value="F:DNA-binding transcription factor activity, RNA polymerase II-specific"/>
    <property type="evidence" value="ECO:0007669"/>
    <property type="project" value="TreeGrafter"/>
</dbReference>
<dbReference type="PaxDb" id="121845-A0A1S3D072"/>
<evidence type="ECO:0000256" key="6">
    <source>
        <dbReference type="ARBA" id="ARBA00023163"/>
    </source>
</evidence>
<dbReference type="InterPro" id="IPR002893">
    <property type="entry name" value="Znf_MYND"/>
</dbReference>